<protein>
    <submittedName>
        <fullName evidence="2">Uncharacterized protein</fullName>
    </submittedName>
</protein>
<keyword evidence="3" id="KW-1185">Reference proteome</keyword>
<keyword evidence="1" id="KW-1133">Transmembrane helix</keyword>
<evidence type="ECO:0000313" key="2">
    <source>
        <dbReference type="EMBL" id="ACZ37788.1"/>
    </source>
</evidence>
<dbReference type="InParanoid" id="D1C727"/>
<keyword evidence="1" id="KW-0472">Membrane</keyword>
<dbReference type="AlphaFoldDB" id="D1C727"/>
<dbReference type="HOGENOM" id="CLU_153918_0_0_0"/>
<dbReference type="KEGG" id="sti:Sthe_0349"/>
<dbReference type="Proteomes" id="UP000002027">
    <property type="component" value="Chromosome 1"/>
</dbReference>
<proteinExistence type="predicted"/>
<sequence length="138" mass="14944">MMPHWLFTAQLLLHAHFAASYLVPLDETSQGAFGGLLRWVWPWAVGNRGPLGTVTKSASPLTGFWLAVTSALAFLLAALAVAGLWVPLAWWRPLTIAGAILSLFLLVAFISPTKLLPIALNLFLLWRAATDRLPATAS</sequence>
<feature type="transmembrane region" description="Helical" evidence="1">
    <location>
        <begin position="103"/>
        <end position="126"/>
    </location>
</feature>
<dbReference type="EMBL" id="CP001823">
    <property type="protein sequence ID" value="ACZ37788.1"/>
    <property type="molecule type" value="Genomic_DNA"/>
</dbReference>
<gene>
    <name evidence="2" type="ordered locus">Sthe_0349</name>
</gene>
<accession>D1C727</accession>
<organism evidence="2 3">
    <name type="scientific">Sphaerobacter thermophilus (strain ATCC 49802 / DSM 20745 / KCCM 41009 / NCIMB 13125 / S 6022)</name>
    <dbReference type="NCBI Taxonomy" id="479434"/>
    <lineage>
        <taxon>Bacteria</taxon>
        <taxon>Pseudomonadati</taxon>
        <taxon>Thermomicrobiota</taxon>
        <taxon>Thermomicrobia</taxon>
        <taxon>Sphaerobacterales</taxon>
        <taxon>Sphaerobacterineae</taxon>
        <taxon>Sphaerobacteraceae</taxon>
        <taxon>Sphaerobacter</taxon>
    </lineage>
</organism>
<feature type="transmembrane region" description="Helical" evidence="1">
    <location>
        <begin position="64"/>
        <end position="91"/>
    </location>
</feature>
<reference evidence="3" key="1">
    <citation type="submission" date="2009-11" db="EMBL/GenBank/DDBJ databases">
        <title>The complete chromosome 1 of Sphaerobacter thermophilus DSM 20745.</title>
        <authorList>
            <person name="Lucas S."/>
            <person name="Copeland A."/>
            <person name="Lapidus A."/>
            <person name="Glavina del Rio T."/>
            <person name="Dalin E."/>
            <person name="Tice H."/>
            <person name="Bruce D."/>
            <person name="Goodwin L."/>
            <person name="Pitluck S."/>
            <person name="Kyrpides N."/>
            <person name="Mavromatis K."/>
            <person name="Ivanova N."/>
            <person name="Mikhailova N."/>
            <person name="LaButti K.M."/>
            <person name="Clum A."/>
            <person name="Sun H.I."/>
            <person name="Brettin T."/>
            <person name="Detter J.C."/>
            <person name="Han C."/>
            <person name="Larimer F."/>
            <person name="Land M."/>
            <person name="Hauser L."/>
            <person name="Markowitz V."/>
            <person name="Cheng J.F."/>
            <person name="Hugenholtz P."/>
            <person name="Woyke T."/>
            <person name="Wu D."/>
            <person name="Steenblock K."/>
            <person name="Schneider S."/>
            <person name="Pukall R."/>
            <person name="Goeker M."/>
            <person name="Klenk H.P."/>
            <person name="Eisen J.A."/>
        </authorList>
    </citation>
    <scope>NUCLEOTIDE SEQUENCE [LARGE SCALE GENOMIC DNA]</scope>
    <source>
        <strain evidence="3">ATCC 49802 / DSM 20745 / S 6022</strain>
    </source>
</reference>
<evidence type="ECO:0000313" key="3">
    <source>
        <dbReference type="Proteomes" id="UP000002027"/>
    </source>
</evidence>
<keyword evidence="1" id="KW-0812">Transmembrane</keyword>
<evidence type="ECO:0000256" key="1">
    <source>
        <dbReference type="SAM" id="Phobius"/>
    </source>
</evidence>
<dbReference type="RefSeq" id="WP_012870836.1">
    <property type="nucleotide sequence ID" value="NC_013523.1"/>
</dbReference>
<reference evidence="2 3" key="2">
    <citation type="journal article" date="2010" name="Stand. Genomic Sci.">
        <title>Complete genome sequence of Desulfohalobium retbaense type strain (HR(100)).</title>
        <authorList>
            <person name="Spring S."/>
            <person name="Nolan M."/>
            <person name="Lapidus A."/>
            <person name="Glavina Del Rio T."/>
            <person name="Copeland A."/>
            <person name="Tice H."/>
            <person name="Cheng J.F."/>
            <person name="Lucas S."/>
            <person name="Land M."/>
            <person name="Chen F."/>
            <person name="Bruce D."/>
            <person name="Goodwin L."/>
            <person name="Pitluck S."/>
            <person name="Ivanova N."/>
            <person name="Mavromatis K."/>
            <person name="Mikhailova N."/>
            <person name="Pati A."/>
            <person name="Chen A."/>
            <person name="Palaniappan K."/>
            <person name="Hauser L."/>
            <person name="Chang Y.J."/>
            <person name="Jeffries C.D."/>
            <person name="Munk C."/>
            <person name="Kiss H."/>
            <person name="Chain P."/>
            <person name="Han C."/>
            <person name="Brettin T."/>
            <person name="Detter J.C."/>
            <person name="Schuler E."/>
            <person name="Goker M."/>
            <person name="Rohde M."/>
            <person name="Bristow J."/>
            <person name="Eisen J.A."/>
            <person name="Markowitz V."/>
            <person name="Hugenholtz P."/>
            <person name="Kyrpides N.C."/>
            <person name="Klenk H.P."/>
        </authorList>
    </citation>
    <scope>NUCLEOTIDE SEQUENCE [LARGE SCALE GENOMIC DNA]</scope>
    <source>
        <strain evidence="3">ATCC 49802 / DSM 20745 / S 6022</strain>
    </source>
</reference>
<name>D1C727_SPHTD</name>